<dbReference type="KEGG" id="ril:CRIB_531"/>
<organism evidence="5 6">
    <name type="scientific">Romboutsia ilealis</name>
    <dbReference type="NCBI Taxonomy" id="1115758"/>
    <lineage>
        <taxon>Bacteria</taxon>
        <taxon>Bacillati</taxon>
        <taxon>Bacillota</taxon>
        <taxon>Clostridia</taxon>
        <taxon>Peptostreptococcales</taxon>
        <taxon>Peptostreptococcaceae</taxon>
        <taxon>Romboutsia</taxon>
    </lineage>
</organism>
<dbReference type="RefSeq" id="WP_207204146.1">
    <property type="nucleotide sequence ID" value="NZ_CAJUCR010000005.1"/>
</dbReference>
<dbReference type="InterPro" id="IPR050570">
    <property type="entry name" value="Cell_wall_metabolism_enzyme"/>
</dbReference>
<feature type="domain" description="M23ase beta-sheet core" evidence="3">
    <location>
        <begin position="250"/>
        <end position="345"/>
    </location>
</feature>
<reference evidence="5 6" key="1">
    <citation type="submission" date="2014-04" db="EMBL/GenBank/DDBJ databases">
        <authorList>
            <person name="Hornung B.V."/>
        </authorList>
    </citation>
    <scope>NUCLEOTIDE SEQUENCE [LARGE SCALE GENOMIC DNA]</scope>
    <source>
        <strain evidence="5 6">CRIB</strain>
    </source>
</reference>
<dbReference type="GO" id="GO:0004222">
    <property type="term" value="F:metalloendopeptidase activity"/>
    <property type="evidence" value="ECO:0007669"/>
    <property type="project" value="TreeGrafter"/>
</dbReference>
<dbReference type="GeneID" id="82204719"/>
<protein>
    <submittedName>
        <fullName evidence="5">Peptidase M23B</fullName>
    </submittedName>
</protein>
<feature type="coiled-coil region" evidence="2">
    <location>
        <begin position="29"/>
        <end position="95"/>
    </location>
</feature>
<evidence type="ECO:0000259" key="3">
    <source>
        <dbReference type="Pfam" id="PF01551"/>
    </source>
</evidence>
<accession>A0A1V1HZ86</accession>
<dbReference type="Proteomes" id="UP000245622">
    <property type="component" value="Chromosome 1"/>
</dbReference>
<evidence type="ECO:0000256" key="2">
    <source>
        <dbReference type="SAM" id="Coils"/>
    </source>
</evidence>
<dbReference type="EMBL" id="LN555523">
    <property type="protein sequence ID" value="CED93286.1"/>
    <property type="molecule type" value="Genomic_DNA"/>
</dbReference>
<proteinExistence type="predicted"/>
<dbReference type="InterPro" id="IPR011055">
    <property type="entry name" value="Dup_hybrid_motif"/>
</dbReference>
<dbReference type="SUPFAM" id="SSF51261">
    <property type="entry name" value="Duplicated hybrid motif"/>
    <property type="match status" value="1"/>
</dbReference>
<feature type="domain" description="Peptidoglycan hydrolase PcsB coiled-coil" evidence="4">
    <location>
        <begin position="82"/>
        <end position="155"/>
    </location>
</feature>
<dbReference type="Gene3D" id="2.70.70.10">
    <property type="entry name" value="Glucose Permease (Domain IIA)"/>
    <property type="match status" value="1"/>
</dbReference>
<feature type="coiled-coil region" evidence="2">
    <location>
        <begin position="135"/>
        <end position="211"/>
    </location>
</feature>
<dbReference type="CDD" id="cd12797">
    <property type="entry name" value="M23_peptidase"/>
    <property type="match status" value="1"/>
</dbReference>
<dbReference type="InterPro" id="IPR057309">
    <property type="entry name" value="PcsB_CC"/>
</dbReference>
<dbReference type="InterPro" id="IPR016047">
    <property type="entry name" value="M23ase_b-sheet_dom"/>
</dbReference>
<evidence type="ECO:0000256" key="1">
    <source>
        <dbReference type="ARBA" id="ARBA00022729"/>
    </source>
</evidence>
<gene>
    <name evidence="5" type="ORF">CRIB_531</name>
</gene>
<name>A0A1V1HZ86_9FIRM</name>
<keyword evidence="6" id="KW-1185">Reference proteome</keyword>
<dbReference type="PANTHER" id="PTHR21666">
    <property type="entry name" value="PEPTIDASE-RELATED"/>
    <property type="match status" value="1"/>
</dbReference>
<keyword evidence="1" id="KW-0732">Signal</keyword>
<sequence>MRKIITTIILCSMIFSTSFIYGENEQLDLEKKLNENRDSQQRLDEQIIELNSKIKEVEEKIASTNEEINELDLQINDIKSEINDLENNIKNNKDQLSKRIKVINSNYSMSYIKILLNSSSISDFFNNMYIVKKIVKQDKEILTELDENKQKIEDKKNQIEKKKVEQEDLKLLLEKDNESLNNDKIEVEKLKDELEKEENALELEIEKISSQSVVSEDSQVISSGSWPVPGYSRISSPYGYRIHPIFNTKKMHTGIDIPAPTGTPAVSIDQGKVIFSGTKGGYGKTIMIQHDDGKVTLYAHNSELIVSVGQRVQKGQVVSKIGSTGNSTGPHLHFEVRINGKHVNPVPYIK</sequence>
<dbReference type="Pfam" id="PF01551">
    <property type="entry name" value="Peptidase_M23"/>
    <property type="match status" value="1"/>
</dbReference>
<dbReference type="FunFam" id="2.70.70.10:FF:000006">
    <property type="entry name" value="M23 family peptidase"/>
    <property type="match status" value="1"/>
</dbReference>
<dbReference type="Pfam" id="PF24568">
    <property type="entry name" value="CC_PcsB"/>
    <property type="match status" value="1"/>
</dbReference>
<keyword evidence="2" id="KW-0175">Coiled coil</keyword>
<evidence type="ECO:0000313" key="5">
    <source>
        <dbReference type="EMBL" id="CED93286.1"/>
    </source>
</evidence>
<evidence type="ECO:0000259" key="4">
    <source>
        <dbReference type="Pfam" id="PF24568"/>
    </source>
</evidence>
<dbReference type="AlphaFoldDB" id="A0A1V1HZ86"/>
<dbReference type="Gene3D" id="6.10.250.3150">
    <property type="match status" value="1"/>
</dbReference>
<evidence type="ECO:0000313" key="6">
    <source>
        <dbReference type="Proteomes" id="UP000245622"/>
    </source>
</evidence>
<dbReference type="PANTHER" id="PTHR21666:SF270">
    <property type="entry name" value="MUREIN HYDROLASE ACTIVATOR ENVC"/>
    <property type="match status" value="1"/>
</dbReference>